<name>A0A1M6RUR3_9FIRM</name>
<evidence type="ECO:0008006" key="3">
    <source>
        <dbReference type="Google" id="ProtNLM"/>
    </source>
</evidence>
<proteinExistence type="predicted"/>
<dbReference type="OrthoDB" id="1751953at2"/>
<reference evidence="1 2" key="1">
    <citation type="submission" date="2016-11" db="EMBL/GenBank/DDBJ databases">
        <authorList>
            <person name="Jaros S."/>
            <person name="Januszkiewicz K."/>
            <person name="Wedrychowicz H."/>
        </authorList>
    </citation>
    <scope>NUCLEOTIDE SEQUENCE [LARGE SCALE GENOMIC DNA]</scope>
    <source>
        <strain evidence="1 2">DSM 15480</strain>
    </source>
</reference>
<dbReference type="Proteomes" id="UP000184301">
    <property type="component" value="Unassembled WGS sequence"/>
</dbReference>
<evidence type="ECO:0000313" key="1">
    <source>
        <dbReference type="EMBL" id="SHK36150.1"/>
    </source>
</evidence>
<accession>A0A1M6RUR3</accession>
<dbReference type="Pfam" id="PF12952">
    <property type="entry name" value="DUF3841"/>
    <property type="match status" value="1"/>
</dbReference>
<gene>
    <name evidence="1" type="ORF">SAMN02745243_02782</name>
</gene>
<dbReference type="EMBL" id="FQZY01000044">
    <property type="protein sequence ID" value="SHK36150.1"/>
    <property type="molecule type" value="Genomic_DNA"/>
</dbReference>
<dbReference type="InterPro" id="IPR024211">
    <property type="entry name" value="DUF3841"/>
</dbReference>
<organism evidence="1 2">
    <name type="scientific">Hespellia stercorisuis DSM 15480</name>
    <dbReference type="NCBI Taxonomy" id="1121950"/>
    <lineage>
        <taxon>Bacteria</taxon>
        <taxon>Bacillati</taxon>
        <taxon>Bacillota</taxon>
        <taxon>Clostridia</taxon>
        <taxon>Lachnospirales</taxon>
        <taxon>Lachnospiraceae</taxon>
        <taxon>Hespellia</taxon>
    </lineage>
</organism>
<dbReference type="STRING" id="1121950.SAMN02745243_02782"/>
<dbReference type="RefSeq" id="WP_073111508.1">
    <property type="nucleotide sequence ID" value="NZ_FQZY01000044.1"/>
</dbReference>
<evidence type="ECO:0000313" key="2">
    <source>
        <dbReference type="Proteomes" id="UP000184301"/>
    </source>
</evidence>
<protein>
    <recommendedName>
        <fullName evidence="3">DUF3841 domain-containing protein</fullName>
    </recommendedName>
</protein>
<keyword evidence="2" id="KW-1185">Reference proteome</keyword>
<dbReference type="AlphaFoldDB" id="A0A1M6RUR3"/>
<sequence>MENNYVTMWTAQAQIVLDALERDGIYYVKKSYIDQKYRETAWSFRTAYTFFTENAQRIIPKPEKAESPVWMFKDPRWAKAGEGASTLKLHIPCDQLILFDRRKWTKILSLDYIGDEGECREFEKELERQGIMTSSDVFERPFYPMVKKKIMKSWERLFLDEKIEEEYVQGAAWFLKKEWVCQE</sequence>